<gene>
    <name evidence="2" type="ORF">CTI11_25065</name>
</gene>
<comment type="caution">
    <text evidence="2">The sequence shown here is derived from an EMBL/GenBank/DDBJ whole genome shotgun (WGS) entry which is preliminary data.</text>
</comment>
<feature type="domain" description="SiaC family regulatory phosphoprotein" evidence="1">
    <location>
        <begin position="6"/>
        <end position="127"/>
    </location>
</feature>
<name>A0A2G7SYY0_9FLAO</name>
<sequence length="133" mass="14782">MDNLYIAPTPSSPEVDFQFDTHTLHLRGESYPENAAAFYGGILARLKDYLAQPQPAQQQARIEVHIALAYFNSSSTKMLFNLIEALSGAAEAGRPVALHWYHDEEDDTICEFGEELRDDFPAIAFTGHPVKAA</sequence>
<evidence type="ECO:0000313" key="2">
    <source>
        <dbReference type="EMBL" id="PII32882.1"/>
    </source>
</evidence>
<dbReference type="InterPro" id="IPR018530">
    <property type="entry name" value="SiaC"/>
</dbReference>
<evidence type="ECO:0000259" key="1">
    <source>
        <dbReference type="Pfam" id="PF09345"/>
    </source>
</evidence>
<dbReference type="EMBL" id="PEKC01000158">
    <property type="protein sequence ID" value="PII32882.1"/>
    <property type="molecule type" value="Genomic_DNA"/>
</dbReference>
<accession>A0A2G7SYY0</accession>
<dbReference type="AlphaFoldDB" id="A0A2G7SYY0"/>
<protein>
    <submittedName>
        <fullName evidence="2">DUF1987 domain-containing protein</fullName>
    </submittedName>
</protein>
<organism evidence="2">
    <name type="scientific">Chryseobacterium sp. B5</name>
    <dbReference type="NCBI Taxonomy" id="2050562"/>
    <lineage>
        <taxon>Bacteria</taxon>
        <taxon>Pseudomonadati</taxon>
        <taxon>Bacteroidota</taxon>
        <taxon>Flavobacteriia</taxon>
        <taxon>Flavobacteriales</taxon>
        <taxon>Weeksellaceae</taxon>
        <taxon>Chryseobacterium group</taxon>
        <taxon>Chryseobacterium</taxon>
    </lineage>
</organism>
<dbReference type="Pfam" id="PF09345">
    <property type="entry name" value="SiaC"/>
    <property type="match status" value="1"/>
</dbReference>
<reference evidence="2" key="1">
    <citation type="submission" date="2017-10" db="EMBL/GenBank/DDBJ databases">
        <title>Chryseobacterium sp. B5 is a hydrocarbonoclastic and plant growth promoting bacterium.</title>
        <authorList>
            <person name="Thijs S."/>
            <person name="Gkorezis P."/>
            <person name="Van Hamme J."/>
        </authorList>
    </citation>
    <scope>NUCLEOTIDE SEQUENCE</scope>
    <source>
        <strain evidence="2">B5</strain>
    </source>
</reference>
<proteinExistence type="predicted"/>